<sequence>MLVQNKGKYVRHAEGVMLVPGSNDVSEQDWKKFSNHKIIKSLIEKDEIVAHDVKSTVDMNATQAIEMVEDTFSVDLLEQWKENDDRKTVLDAIEEQLKEIKGEGENGEDDE</sequence>
<keyword evidence="1" id="KW-0175">Coiled coil</keyword>
<evidence type="ECO:0000313" key="3">
    <source>
        <dbReference type="Proteomes" id="UP000287756"/>
    </source>
</evidence>
<proteinExistence type="predicted"/>
<dbReference type="Proteomes" id="UP000287756">
    <property type="component" value="Chromosome"/>
</dbReference>
<reference evidence="2 3" key="1">
    <citation type="submission" date="2018-01" db="EMBL/GenBank/DDBJ databases">
        <title>The whole genome sequencing and assembly of Halobacillus litoralis ERB031 strain.</title>
        <authorList>
            <person name="Lee S.-J."/>
            <person name="Park M.-K."/>
            <person name="Kim J.-Y."/>
            <person name="Lee Y.-J."/>
            <person name="Yi H."/>
            <person name="Bahn Y.-S."/>
            <person name="Kim J.F."/>
            <person name="Lee D.-W."/>
        </authorList>
    </citation>
    <scope>NUCLEOTIDE SEQUENCE [LARGE SCALE GENOMIC DNA]</scope>
    <source>
        <strain evidence="2 3">ERB 031</strain>
    </source>
</reference>
<organism evidence="2 3">
    <name type="scientific">Halobacillus litoralis</name>
    <dbReference type="NCBI Taxonomy" id="45668"/>
    <lineage>
        <taxon>Bacteria</taxon>
        <taxon>Bacillati</taxon>
        <taxon>Bacillota</taxon>
        <taxon>Bacilli</taxon>
        <taxon>Bacillales</taxon>
        <taxon>Bacillaceae</taxon>
        <taxon>Halobacillus</taxon>
    </lineage>
</organism>
<feature type="coiled-coil region" evidence="1">
    <location>
        <begin position="83"/>
        <end position="110"/>
    </location>
</feature>
<accession>A0A410MDK2</accession>
<dbReference type="OrthoDB" id="2928951at2"/>
<dbReference type="EMBL" id="CP026118">
    <property type="protein sequence ID" value="QAS52812.1"/>
    <property type="molecule type" value="Genomic_DNA"/>
</dbReference>
<protein>
    <submittedName>
        <fullName evidence="2">Uncharacterized protein</fullName>
    </submittedName>
</protein>
<name>A0A410MDK2_9BACI</name>
<evidence type="ECO:0000313" key="2">
    <source>
        <dbReference type="EMBL" id="QAS52812.1"/>
    </source>
</evidence>
<dbReference type="AlphaFoldDB" id="A0A410MDK2"/>
<evidence type="ECO:0000256" key="1">
    <source>
        <dbReference type="SAM" id="Coils"/>
    </source>
</evidence>
<dbReference type="KEGG" id="hli:HLI_11700"/>
<dbReference type="RefSeq" id="WP_128525089.1">
    <property type="nucleotide sequence ID" value="NZ_CP026118.1"/>
</dbReference>
<gene>
    <name evidence="2" type="ORF">HLI_11700</name>
</gene>